<dbReference type="KEGG" id="tmo:TMO_b0339"/>
<dbReference type="EMBL" id="CP003238">
    <property type="protein sequence ID" value="AFK56347.1"/>
    <property type="molecule type" value="Genomic_DNA"/>
</dbReference>
<dbReference type="AlphaFoldDB" id="I3TUA9"/>
<sequence length="91" mass="10200">MISRQEAVRRISDRAARDPVFRHSLKIAPHATLEAMFGVDLPPDLEIEILQDKPQQLHIVLPENDMTDEALEAMAARISGWNERGRNGDAG</sequence>
<proteinExistence type="predicted"/>
<reference evidence="1 2" key="1">
    <citation type="journal article" date="2012" name="J. Am. Chem. Soc.">
        <title>Bacterial biosynthesis and maturation of the didemnin anti-cancer agents.</title>
        <authorList>
            <person name="Xu Y."/>
            <person name="Kersten R.D."/>
            <person name="Nam S.J."/>
            <person name="Lu L."/>
            <person name="Al-Suwailem A.M."/>
            <person name="Zheng H."/>
            <person name="Fenical W."/>
            <person name="Dorrestein P.C."/>
            <person name="Moore B.S."/>
            <person name="Qian P.Y."/>
        </authorList>
    </citation>
    <scope>NUCLEOTIDE SEQUENCE [LARGE SCALE GENOMIC DNA]</scope>
    <source>
        <strain evidence="1 2">KA081020-065</strain>
    </source>
</reference>
<dbReference type="Gene3D" id="3.90.330.10">
    <property type="entry name" value="Nitrile hydratase alpha /Thiocyanate hydrolase gamma"/>
    <property type="match status" value="1"/>
</dbReference>
<name>I3TUA9_TISMK</name>
<dbReference type="InterPro" id="IPR036648">
    <property type="entry name" value="CN_Hdrase_a/SCN_Hdrase_g_sf"/>
</dbReference>
<accession>I3TUA9</accession>
<dbReference type="RefSeq" id="WP_014753099.1">
    <property type="nucleotide sequence ID" value="NC_017966.1"/>
</dbReference>
<evidence type="ECO:0000313" key="2">
    <source>
        <dbReference type="Proteomes" id="UP000005258"/>
    </source>
</evidence>
<geneLocation type="plasmid" evidence="1 2">
    <name>pTM2</name>
</geneLocation>
<organism evidence="1 2">
    <name type="scientific">Tistrella mobilis (strain KA081020-065)</name>
    <dbReference type="NCBI Taxonomy" id="1110502"/>
    <lineage>
        <taxon>Bacteria</taxon>
        <taxon>Pseudomonadati</taxon>
        <taxon>Pseudomonadota</taxon>
        <taxon>Alphaproteobacteria</taxon>
        <taxon>Geminicoccales</taxon>
        <taxon>Geminicoccaceae</taxon>
        <taxon>Tistrella</taxon>
    </lineage>
</organism>
<gene>
    <name evidence="1" type="ordered locus">TMO_b0339</name>
</gene>
<dbReference type="Proteomes" id="UP000005258">
    <property type="component" value="Plasmid pTM2"/>
</dbReference>
<protein>
    <recommendedName>
        <fullName evidence="3">NHLP leader peptide family natural product</fullName>
    </recommendedName>
</protein>
<dbReference type="GO" id="GO:0046914">
    <property type="term" value="F:transition metal ion binding"/>
    <property type="evidence" value="ECO:0007669"/>
    <property type="project" value="InterPro"/>
</dbReference>
<keyword evidence="2" id="KW-1185">Reference proteome</keyword>
<keyword evidence="1" id="KW-0614">Plasmid</keyword>
<evidence type="ECO:0008006" key="3">
    <source>
        <dbReference type="Google" id="ProtNLM"/>
    </source>
</evidence>
<dbReference type="SUPFAM" id="SSF56209">
    <property type="entry name" value="Nitrile hydratase alpha chain"/>
    <property type="match status" value="1"/>
</dbReference>
<dbReference type="GO" id="GO:0003824">
    <property type="term" value="F:catalytic activity"/>
    <property type="evidence" value="ECO:0007669"/>
    <property type="project" value="InterPro"/>
</dbReference>
<evidence type="ECO:0000313" key="1">
    <source>
        <dbReference type="EMBL" id="AFK56347.1"/>
    </source>
</evidence>
<dbReference type="HOGENOM" id="CLU_174114_0_0_5"/>